<accession>A0A1F4WH88</accession>
<dbReference type="AlphaFoldDB" id="A0A1F4WH88"/>
<protein>
    <submittedName>
        <fullName evidence="1">Uncharacterized protein</fullName>
    </submittedName>
</protein>
<reference evidence="1 2" key="1">
    <citation type="journal article" date="2016" name="Nat. Commun.">
        <title>Thousands of microbial genomes shed light on interconnected biogeochemical processes in an aquifer system.</title>
        <authorList>
            <person name="Anantharaman K."/>
            <person name="Brown C.T."/>
            <person name="Hug L.A."/>
            <person name="Sharon I."/>
            <person name="Castelle C.J."/>
            <person name="Probst A.J."/>
            <person name="Thomas B.C."/>
            <person name="Singh A."/>
            <person name="Wilkins M.J."/>
            <person name="Karaoz U."/>
            <person name="Brodie E.L."/>
            <person name="Williams K.H."/>
            <person name="Hubbard S.S."/>
            <person name="Banfield J.F."/>
        </authorList>
    </citation>
    <scope>NUCLEOTIDE SEQUENCE [LARGE SCALE GENOMIC DNA]</scope>
</reference>
<sequence length="95" mass="10951">MTDTVVKAKVGDWEVVLSGLDDEIPIVHLKEWPFFITLPVDFLKKHHCNPEKMAEFGWTVRKICRLTTPQINGLCDWIREQLLTKADSQGDQESL</sequence>
<organism evidence="1 2">
    <name type="scientific">candidate division WWE3 bacterium RIFOXYC1_FULL_39_7</name>
    <dbReference type="NCBI Taxonomy" id="1802643"/>
    <lineage>
        <taxon>Bacteria</taxon>
        <taxon>Katanobacteria</taxon>
    </lineage>
</organism>
<evidence type="ECO:0000313" key="1">
    <source>
        <dbReference type="EMBL" id="OGC68825.1"/>
    </source>
</evidence>
<gene>
    <name evidence="1" type="ORF">A2415_02675</name>
</gene>
<evidence type="ECO:0000313" key="2">
    <source>
        <dbReference type="Proteomes" id="UP000179113"/>
    </source>
</evidence>
<comment type="caution">
    <text evidence="1">The sequence shown here is derived from an EMBL/GenBank/DDBJ whole genome shotgun (WGS) entry which is preliminary data.</text>
</comment>
<name>A0A1F4WH88_UNCKA</name>
<dbReference type="Proteomes" id="UP000179113">
    <property type="component" value="Unassembled WGS sequence"/>
</dbReference>
<proteinExistence type="predicted"/>
<dbReference type="EMBL" id="MEWA01000031">
    <property type="protein sequence ID" value="OGC68825.1"/>
    <property type="molecule type" value="Genomic_DNA"/>
</dbReference>